<dbReference type="PROSITE" id="PS00662">
    <property type="entry name" value="T2SP_E"/>
    <property type="match status" value="1"/>
</dbReference>
<evidence type="ECO:0000313" key="5">
    <source>
        <dbReference type="EMBL" id="SMB98624.1"/>
    </source>
</evidence>
<dbReference type="EMBL" id="LT838272">
    <property type="protein sequence ID" value="SMB98624.1"/>
    <property type="molecule type" value="Genomic_DNA"/>
</dbReference>
<organism evidence="5 6">
    <name type="scientific">Thermanaeromonas toyohensis ToBE</name>
    <dbReference type="NCBI Taxonomy" id="698762"/>
    <lineage>
        <taxon>Bacteria</taxon>
        <taxon>Bacillati</taxon>
        <taxon>Bacillota</taxon>
        <taxon>Clostridia</taxon>
        <taxon>Neomoorellales</taxon>
        <taxon>Neomoorellaceae</taxon>
        <taxon>Thermanaeromonas</taxon>
    </lineage>
</organism>
<evidence type="ECO:0000259" key="4">
    <source>
        <dbReference type="PROSITE" id="PS00662"/>
    </source>
</evidence>
<keyword evidence="2" id="KW-0547">Nucleotide-binding</keyword>
<dbReference type="Gene3D" id="3.40.50.300">
    <property type="entry name" value="P-loop containing nucleotide triphosphate hydrolases"/>
    <property type="match status" value="1"/>
</dbReference>
<name>A0A1W1W0I2_9FIRM</name>
<dbReference type="GO" id="GO:0005524">
    <property type="term" value="F:ATP binding"/>
    <property type="evidence" value="ECO:0007669"/>
    <property type="project" value="UniProtKB-KW"/>
</dbReference>
<proteinExistence type="inferred from homology"/>
<comment type="similarity">
    <text evidence="1">Belongs to the GSP E family.</text>
</comment>
<dbReference type="InterPro" id="IPR027417">
    <property type="entry name" value="P-loop_NTPase"/>
</dbReference>
<dbReference type="PANTHER" id="PTHR30258:SF1">
    <property type="entry name" value="PROTEIN TRANSPORT PROTEIN HOFB HOMOLOG"/>
    <property type="match status" value="1"/>
</dbReference>
<sequence length="578" mass="63109">MEYLGVRKAVNQMDGRRRLGDLLVEAGLLTPEQLEQALKEQKRTGERLGKVLARLGLVSEKDILEVLEFQLGIPKVVLADYRLDPEVVKLIPEGLARRHLAVPVRKDGKRLLVAMADPLNLTALDDLRLATGLEIMPAIASEAEIEATLSRFWQPSLEPPNIAGLEEVAAAGAVRTRESFDLDEMARAGMEGAPAVQLVNKLIAQAVRSRASDIHIEPQEGYVRVRFRIDGLLREVLRLPLGVLSSLISRIKIMGGMDIAEKRLPQDGRFQVTLEKRSIDLRVSSMPTVYGEKVVLRILDKATMLLPLDALGFLPSTRERYESLIRSAYGMILITGPTGSGKTTTLYATLNALSSPEKNIVTIEDPVEYLLPGINQVGVNPKAGLDFASGLRAILRQDPDVIMVGEIRDQETADIAVRAATTGHLVLSTLHTNDAAGAVTRLLDMGIEPFLVNSSLIGVVAQRLVRLICPRCKEPYAPEQSTSLYAFLGEEGEGRIFYRGRGCQDCNYTGYQGRTAIQEVLVMNEEIRTLVAAKAPATEIKKAAVAGGMVTLREDGLLKASQGLTTVEEVIRVSLGGF</sequence>
<keyword evidence="6" id="KW-1185">Reference proteome</keyword>
<keyword evidence="3" id="KW-0067">ATP-binding</keyword>
<dbReference type="CDD" id="cd01129">
    <property type="entry name" value="PulE-GspE-like"/>
    <property type="match status" value="1"/>
</dbReference>
<dbReference type="SUPFAM" id="SSF160246">
    <property type="entry name" value="EspE N-terminal domain-like"/>
    <property type="match status" value="1"/>
</dbReference>
<evidence type="ECO:0000256" key="3">
    <source>
        <dbReference type="ARBA" id="ARBA00022840"/>
    </source>
</evidence>
<evidence type="ECO:0000256" key="1">
    <source>
        <dbReference type="ARBA" id="ARBA00006611"/>
    </source>
</evidence>
<gene>
    <name evidence="5" type="ORF">SAMN00808754_2449</name>
</gene>
<reference evidence="5 6" key="1">
    <citation type="submission" date="2017-04" db="EMBL/GenBank/DDBJ databases">
        <authorList>
            <person name="Afonso C.L."/>
            <person name="Miller P.J."/>
            <person name="Scott M.A."/>
            <person name="Spackman E."/>
            <person name="Goraichik I."/>
            <person name="Dimitrov K.M."/>
            <person name="Suarez D.L."/>
            <person name="Swayne D.E."/>
        </authorList>
    </citation>
    <scope>NUCLEOTIDE SEQUENCE [LARGE SCALE GENOMIC DNA]</scope>
    <source>
        <strain evidence="5 6">ToBE</strain>
    </source>
</reference>
<dbReference type="FunFam" id="3.40.50.300:FF:000398">
    <property type="entry name" value="Type IV pilus assembly ATPase PilB"/>
    <property type="match status" value="1"/>
</dbReference>
<protein>
    <submittedName>
        <fullName evidence="5">Type II secretion system protein E (GspE)</fullName>
    </submittedName>
</protein>
<dbReference type="InterPro" id="IPR003593">
    <property type="entry name" value="AAA+_ATPase"/>
</dbReference>
<dbReference type="Proteomes" id="UP000192569">
    <property type="component" value="Chromosome I"/>
</dbReference>
<dbReference type="InterPro" id="IPR001482">
    <property type="entry name" value="T2SS/T4SS_dom"/>
</dbReference>
<feature type="domain" description="Bacterial type II secretion system protein E" evidence="4">
    <location>
        <begin position="395"/>
        <end position="409"/>
    </location>
</feature>
<dbReference type="Gene3D" id="1.10.40.70">
    <property type="match status" value="1"/>
</dbReference>
<dbReference type="STRING" id="698762.SAMN00808754_2449"/>
<dbReference type="InterPro" id="IPR007831">
    <property type="entry name" value="T2SS_GspE_N"/>
</dbReference>
<dbReference type="InterPro" id="IPR037257">
    <property type="entry name" value="T2SS_E_N_sf"/>
</dbReference>
<dbReference type="FunFam" id="3.30.450.90:FF:000001">
    <property type="entry name" value="Type II secretion system ATPase GspE"/>
    <property type="match status" value="1"/>
</dbReference>
<dbReference type="Gene3D" id="3.30.300.160">
    <property type="entry name" value="Type II secretion system, protein E, N-terminal domain"/>
    <property type="match status" value="1"/>
</dbReference>
<accession>A0A1W1W0I2</accession>
<dbReference type="Pfam" id="PF05157">
    <property type="entry name" value="MshEN"/>
    <property type="match status" value="1"/>
</dbReference>
<dbReference type="Pfam" id="PF00437">
    <property type="entry name" value="T2SSE"/>
    <property type="match status" value="1"/>
</dbReference>
<dbReference type="GO" id="GO:0016887">
    <property type="term" value="F:ATP hydrolysis activity"/>
    <property type="evidence" value="ECO:0007669"/>
    <property type="project" value="TreeGrafter"/>
</dbReference>
<dbReference type="SUPFAM" id="SSF52540">
    <property type="entry name" value="P-loop containing nucleoside triphosphate hydrolases"/>
    <property type="match status" value="1"/>
</dbReference>
<evidence type="ECO:0000313" key="6">
    <source>
        <dbReference type="Proteomes" id="UP000192569"/>
    </source>
</evidence>
<dbReference type="Gene3D" id="3.30.450.90">
    <property type="match status" value="1"/>
</dbReference>
<dbReference type="FunFam" id="3.30.300.160:FF:000002">
    <property type="entry name" value="Type II secretion system protein E"/>
    <property type="match status" value="1"/>
</dbReference>
<dbReference type="PANTHER" id="PTHR30258">
    <property type="entry name" value="TYPE II SECRETION SYSTEM PROTEIN GSPE-RELATED"/>
    <property type="match status" value="1"/>
</dbReference>
<dbReference type="GO" id="GO:0005886">
    <property type="term" value="C:plasma membrane"/>
    <property type="evidence" value="ECO:0007669"/>
    <property type="project" value="TreeGrafter"/>
</dbReference>
<dbReference type="SMART" id="SM00382">
    <property type="entry name" value="AAA"/>
    <property type="match status" value="1"/>
</dbReference>
<dbReference type="AlphaFoldDB" id="A0A1W1W0I2"/>
<evidence type="ECO:0000256" key="2">
    <source>
        <dbReference type="ARBA" id="ARBA00022741"/>
    </source>
</evidence>